<dbReference type="InterPro" id="IPR002935">
    <property type="entry name" value="SAM_O-MeTrfase"/>
</dbReference>
<gene>
    <name evidence="4" type="ORF">GTQ45_12575</name>
</gene>
<comment type="caution">
    <text evidence="4">The sequence shown here is derived from an EMBL/GenBank/DDBJ whole genome shotgun (WGS) entry which is preliminary data.</text>
</comment>
<evidence type="ECO:0000256" key="1">
    <source>
        <dbReference type="ARBA" id="ARBA00022603"/>
    </source>
</evidence>
<evidence type="ECO:0000313" key="5">
    <source>
        <dbReference type="Proteomes" id="UP000470384"/>
    </source>
</evidence>
<dbReference type="Proteomes" id="UP000470384">
    <property type="component" value="Unassembled WGS sequence"/>
</dbReference>
<proteinExistence type="predicted"/>
<evidence type="ECO:0000256" key="3">
    <source>
        <dbReference type="ARBA" id="ARBA00022691"/>
    </source>
</evidence>
<keyword evidence="3" id="KW-0949">S-adenosyl-L-methionine</keyword>
<sequence>MMPDIFTLVDRYLDGLFAPEDEALAAVHETARAAGMPNIAVAPNQGKLLNLFAKLIGARRILEFGTLAGYSAIWMARALPEDGKLISLEYDPAYAEVARGNIARAGLASQVDIRVGAALDTLPDLARDETEPFDMAFLDADKRNYPGYFEWALKLVRPGGLILADNVVRGGNVLVPGDDPDARGADEFNRMAAADPRCEAVVAQQIGQKGHDGLAVVRVR</sequence>
<keyword evidence="5" id="KW-1185">Reference proteome</keyword>
<dbReference type="OrthoDB" id="9799672at2"/>
<dbReference type="CDD" id="cd02440">
    <property type="entry name" value="AdoMet_MTases"/>
    <property type="match status" value="1"/>
</dbReference>
<evidence type="ECO:0000313" key="4">
    <source>
        <dbReference type="EMBL" id="NBG96569.1"/>
    </source>
</evidence>
<name>A0A845QDR7_9HYPH</name>
<keyword evidence="2 4" id="KW-0808">Transferase</keyword>
<evidence type="ECO:0000256" key="2">
    <source>
        <dbReference type="ARBA" id="ARBA00022679"/>
    </source>
</evidence>
<keyword evidence="1 4" id="KW-0489">Methyltransferase</keyword>
<reference evidence="4 5" key="1">
    <citation type="journal article" date="2016" name="Int. J. Syst. Evol. Microbiol.">
        <title>Pyruvatibacter mobilis gen. nov., sp. nov., a marine bacterium from the culture broth of Picochlorum sp. 122.</title>
        <authorList>
            <person name="Wang G."/>
            <person name="Tang M."/>
            <person name="Wu H."/>
            <person name="Dai S."/>
            <person name="Li T."/>
            <person name="Chen C."/>
            <person name="He H."/>
            <person name="Fan J."/>
            <person name="Xiang W."/>
            <person name="Li X."/>
        </authorList>
    </citation>
    <scope>NUCLEOTIDE SEQUENCE [LARGE SCALE GENOMIC DNA]</scope>
    <source>
        <strain evidence="4 5">GYP-11</strain>
    </source>
</reference>
<dbReference type="PANTHER" id="PTHR10509">
    <property type="entry name" value="O-METHYLTRANSFERASE-RELATED"/>
    <property type="match status" value="1"/>
</dbReference>
<dbReference type="GO" id="GO:0008757">
    <property type="term" value="F:S-adenosylmethionine-dependent methyltransferase activity"/>
    <property type="evidence" value="ECO:0007669"/>
    <property type="project" value="TreeGrafter"/>
</dbReference>
<dbReference type="GO" id="GO:0008171">
    <property type="term" value="F:O-methyltransferase activity"/>
    <property type="evidence" value="ECO:0007669"/>
    <property type="project" value="InterPro"/>
</dbReference>
<dbReference type="InterPro" id="IPR029063">
    <property type="entry name" value="SAM-dependent_MTases_sf"/>
</dbReference>
<dbReference type="GO" id="GO:0032259">
    <property type="term" value="P:methylation"/>
    <property type="evidence" value="ECO:0007669"/>
    <property type="project" value="UniProtKB-KW"/>
</dbReference>
<dbReference type="PROSITE" id="PS51682">
    <property type="entry name" value="SAM_OMT_I"/>
    <property type="match status" value="1"/>
</dbReference>
<dbReference type="EMBL" id="WXYQ01000009">
    <property type="protein sequence ID" value="NBG96569.1"/>
    <property type="molecule type" value="Genomic_DNA"/>
</dbReference>
<dbReference type="PANTHER" id="PTHR10509:SF14">
    <property type="entry name" value="CAFFEOYL-COA O-METHYLTRANSFERASE 3-RELATED"/>
    <property type="match status" value="1"/>
</dbReference>
<dbReference type="Pfam" id="PF01596">
    <property type="entry name" value="Methyltransf_3"/>
    <property type="match status" value="1"/>
</dbReference>
<accession>A0A845QDR7</accession>
<organism evidence="4 5">
    <name type="scientific">Pyruvatibacter mobilis</name>
    <dbReference type="NCBI Taxonomy" id="1712261"/>
    <lineage>
        <taxon>Bacteria</taxon>
        <taxon>Pseudomonadati</taxon>
        <taxon>Pseudomonadota</taxon>
        <taxon>Alphaproteobacteria</taxon>
        <taxon>Hyphomicrobiales</taxon>
        <taxon>Parvibaculaceae</taxon>
        <taxon>Pyruvatibacter</taxon>
    </lineage>
</organism>
<dbReference type="SUPFAM" id="SSF53335">
    <property type="entry name" value="S-adenosyl-L-methionine-dependent methyltransferases"/>
    <property type="match status" value="1"/>
</dbReference>
<dbReference type="AlphaFoldDB" id="A0A845QDR7"/>
<dbReference type="InterPro" id="IPR050362">
    <property type="entry name" value="Cation-dep_OMT"/>
</dbReference>
<protein>
    <submittedName>
        <fullName evidence="4">Methyltransferase</fullName>
    </submittedName>
</protein>
<dbReference type="Gene3D" id="3.40.50.150">
    <property type="entry name" value="Vaccinia Virus protein VP39"/>
    <property type="match status" value="1"/>
</dbReference>